<reference evidence="1 2" key="1">
    <citation type="submission" date="2014-04" db="EMBL/GenBank/DDBJ databases">
        <title>Evolutionary Origins and Diversification of the Mycorrhizal Mutualists.</title>
        <authorList>
            <consortium name="DOE Joint Genome Institute"/>
            <consortium name="Mycorrhizal Genomics Consortium"/>
            <person name="Kohler A."/>
            <person name="Kuo A."/>
            <person name="Nagy L.G."/>
            <person name="Floudas D."/>
            <person name="Copeland A."/>
            <person name="Barry K.W."/>
            <person name="Cichocki N."/>
            <person name="Veneault-Fourrey C."/>
            <person name="LaButti K."/>
            <person name="Lindquist E.A."/>
            <person name="Lipzen A."/>
            <person name="Lundell T."/>
            <person name="Morin E."/>
            <person name="Murat C."/>
            <person name="Riley R."/>
            <person name="Ohm R."/>
            <person name="Sun H."/>
            <person name="Tunlid A."/>
            <person name="Henrissat B."/>
            <person name="Grigoriev I.V."/>
            <person name="Hibbett D.S."/>
            <person name="Martin F."/>
        </authorList>
    </citation>
    <scope>NUCLEOTIDE SEQUENCE [LARGE SCALE GENOMIC DNA]</scope>
    <source>
        <strain evidence="1 2">MD-312</strain>
    </source>
</reference>
<dbReference type="AlphaFoldDB" id="A0A0C9VZB5"/>
<evidence type="ECO:0008006" key="3">
    <source>
        <dbReference type="Google" id="ProtNLM"/>
    </source>
</evidence>
<gene>
    <name evidence="1" type="ORF">HYDPIDRAFT_163034</name>
</gene>
<evidence type="ECO:0000313" key="1">
    <source>
        <dbReference type="EMBL" id="KIJ58823.1"/>
    </source>
</evidence>
<name>A0A0C9VZB5_9AGAM</name>
<organism evidence="1 2">
    <name type="scientific">Hydnomerulius pinastri MD-312</name>
    <dbReference type="NCBI Taxonomy" id="994086"/>
    <lineage>
        <taxon>Eukaryota</taxon>
        <taxon>Fungi</taxon>
        <taxon>Dikarya</taxon>
        <taxon>Basidiomycota</taxon>
        <taxon>Agaricomycotina</taxon>
        <taxon>Agaricomycetes</taxon>
        <taxon>Agaricomycetidae</taxon>
        <taxon>Boletales</taxon>
        <taxon>Boletales incertae sedis</taxon>
        <taxon>Leucogyrophana</taxon>
    </lineage>
</organism>
<evidence type="ECO:0000313" key="2">
    <source>
        <dbReference type="Proteomes" id="UP000053820"/>
    </source>
</evidence>
<dbReference type="HOGENOM" id="CLU_052543_0_0_1"/>
<dbReference type="Proteomes" id="UP000053820">
    <property type="component" value="Unassembled WGS sequence"/>
</dbReference>
<keyword evidence="2" id="KW-1185">Reference proteome</keyword>
<protein>
    <recommendedName>
        <fullName evidence="3">F-box domain-containing protein</fullName>
    </recommendedName>
</protein>
<proteinExistence type="predicted"/>
<dbReference type="OrthoDB" id="2858653at2759"/>
<dbReference type="EMBL" id="KN839909">
    <property type="protein sequence ID" value="KIJ58823.1"/>
    <property type="molecule type" value="Genomic_DNA"/>
</dbReference>
<accession>A0A0C9VZB5</accession>
<sequence>MKDLPIELVGAVVENVFSTLDLLHLRSVNSTCRDLVTPSLFRTVHIQNSVQSAQKCLSILASPSVASHVREVVYDRRDRARFCLLPQTTQDTCDELEIAELEEALTEAFCSLSSFENLQSVTLNFWPSFRSQSDCETRDHPFWFTNRQLTVLHAVHHAMKSSPIRSLSLNNVALMSPASYDFVTSLANSPLSHFSMSVIANSELSSWSGSKTLNGSLGSLLPVPNAKLKSLVLRSPQGPYHSLSTQLRSFTYPSLETLVLENIIFDPTPSVDGIEEFIIRHKATLRRLELRSCASYTPTTTTPIRKWSAIWERLGAELVSLEVLVVDDASQGYALLDAAHGYIPHPSLSEPLADVTRQDQQRFQELHDRVNVRMASAS</sequence>